<reference evidence="4" key="1">
    <citation type="submission" date="2016-11" db="EMBL/GenBank/DDBJ databases">
        <title>The genome of Nicotiana attenuata.</title>
        <authorList>
            <person name="Xu S."/>
            <person name="Brockmoeller T."/>
            <person name="Gaquerel E."/>
            <person name="Navarro A."/>
            <person name="Kuhl H."/>
            <person name="Gase K."/>
            <person name="Ling Z."/>
            <person name="Zhou W."/>
            <person name="Kreitzer C."/>
            <person name="Stanke M."/>
            <person name="Tang H."/>
            <person name="Lyons E."/>
            <person name="Pandey P."/>
            <person name="Pandey S.P."/>
            <person name="Timmermann B."/>
            <person name="Baldwin I.T."/>
        </authorList>
    </citation>
    <scope>NUCLEOTIDE SEQUENCE [LARGE SCALE GENOMIC DNA]</scope>
    <source>
        <strain evidence="4">UT</strain>
    </source>
</reference>
<dbReference type="AlphaFoldDB" id="A0A1J6IAU5"/>
<dbReference type="InterPro" id="IPR036047">
    <property type="entry name" value="F-box-like_dom_sf"/>
</dbReference>
<organism evidence="4 5">
    <name type="scientific">Nicotiana attenuata</name>
    <name type="common">Coyote tobacco</name>
    <dbReference type="NCBI Taxonomy" id="49451"/>
    <lineage>
        <taxon>Eukaryota</taxon>
        <taxon>Viridiplantae</taxon>
        <taxon>Streptophyta</taxon>
        <taxon>Embryophyta</taxon>
        <taxon>Tracheophyta</taxon>
        <taxon>Spermatophyta</taxon>
        <taxon>Magnoliopsida</taxon>
        <taxon>eudicotyledons</taxon>
        <taxon>Gunneridae</taxon>
        <taxon>Pentapetalae</taxon>
        <taxon>asterids</taxon>
        <taxon>lamiids</taxon>
        <taxon>Solanales</taxon>
        <taxon>Solanaceae</taxon>
        <taxon>Nicotianoideae</taxon>
        <taxon>Nicotianeae</taxon>
        <taxon>Nicotiana</taxon>
    </lineage>
</organism>
<dbReference type="InterPro" id="IPR050796">
    <property type="entry name" value="SCF_F-box_component"/>
</dbReference>
<feature type="signal peptide" evidence="1">
    <location>
        <begin position="1"/>
        <end position="22"/>
    </location>
</feature>
<evidence type="ECO:0000259" key="2">
    <source>
        <dbReference type="Pfam" id="PF00646"/>
    </source>
</evidence>
<evidence type="ECO:0000259" key="3">
    <source>
        <dbReference type="Pfam" id="PF08268"/>
    </source>
</evidence>
<dbReference type="SUPFAM" id="SSF81383">
    <property type="entry name" value="F-box domain"/>
    <property type="match status" value="1"/>
</dbReference>
<feature type="domain" description="F-box" evidence="2">
    <location>
        <begin position="45"/>
        <end position="84"/>
    </location>
</feature>
<dbReference type="Gramene" id="OIT01564">
    <property type="protein sequence ID" value="OIT01564"/>
    <property type="gene ID" value="A4A49_14904"/>
</dbReference>
<dbReference type="OMA" id="CEDQITW"/>
<comment type="caution">
    <text evidence="4">The sequence shown here is derived from an EMBL/GenBank/DDBJ whole genome shotgun (WGS) entry which is preliminary data.</text>
</comment>
<protein>
    <submittedName>
        <fullName evidence="4">Uncharacterized protein</fullName>
    </submittedName>
</protein>
<proteinExistence type="predicted"/>
<evidence type="ECO:0000256" key="1">
    <source>
        <dbReference type="SAM" id="SignalP"/>
    </source>
</evidence>
<gene>
    <name evidence="4" type="ORF">A4A49_14904</name>
</gene>
<sequence length="310" mass="36180">MAMGNHFLQFLILMAPIIVIWRSTKVNKHKNLTVSSSSQREVNFTDLTFDIIINIVKRLSFKYHLQICLVSESWRSLLSTPEITTHINVVSDKNYTLLSYNDVTSPNDVIWKFKIPIELLPFEYVLLKPVNGILCICGPSYSHVSYVYLWNPLTKEFKALPKPKTHLGYVAVDFGFGYVPKTNDYKAVRIVNHERKPDSWIYEIYSLNRNSWRRVNSSCSNSCVTIDLEKEVIIELGYSYDRRRDHQCEDQITWSNESANVMLLTYPEDDLVLCYSGYKERYSYYYTSSVRKFAFARSLVSLNRNHDNLG</sequence>
<dbReference type="Pfam" id="PF00646">
    <property type="entry name" value="F-box"/>
    <property type="match status" value="1"/>
</dbReference>
<evidence type="ECO:0000313" key="4">
    <source>
        <dbReference type="EMBL" id="OIT01564.1"/>
    </source>
</evidence>
<dbReference type="Proteomes" id="UP000187609">
    <property type="component" value="Unassembled WGS sequence"/>
</dbReference>
<feature type="domain" description="F-box associated beta-propeller type 3" evidence="3">
    <location>
        <begin position="114"/>
        <end position="220"/>
    </location>
</feature>
<dbReference type="PANTHER" id="PTHR31672">
    <property type="entry name" value="BNACNNG10540D PROTEIN"/>
    <property type="match status" value="1"/>
</dbReference>
<name>A0A1J6IAU5_NICAT</name>
<dbReference type="InterPro" id="IPR017451">
    <property type="entry name" value="F-box-assoc_interact_dom"/>
</dbReference>
<feature type="chain" id="PRO_5009639441" evidence="1">
    <location>
        <begin position="23"/>
        <end position="310"/>
    </location>
</feature>
<keyword evidence="1" id="KW-0732">Signal</keyword>
<dbReference type="NCBIfam" id="TIGR01640">
    <property type="entry name" value="F_box_assoc_1"/>
    <property type="match status" value="1"/>
</dbReference>
<dbReference type="PANTHER" id="PTHR31672:SF13">
    <property type="entry name" value="F-BOX PROTEIN CPR30-LIKE"/>
    <property type="match status" value="1"/>
</dbReference>
<keyword evidence="5" id="KW-1185">Reference proteome</keyword>
<accession>A0A1J6IAU5</accession>
<evidence type="ECO:0000313" key="5">
    <source>
        <dbReference type="Proteomes" id="UP000187609"/>
    </source>
</evidence>
<dbReference type="EMBL" id="MJEQ01037188">
    <property type="protein sequence ID" value="OIT01564.1"/>
    <property type="molecule type" value="Genomic_DNA"/>
</dbReference>
<dbReference type="Pfam" id="PF08268">
    <property type="entry name" value="FBA_3"/>
    <property type="match status" value="1"/>
</dbReference>
<dbReference type="InterPro" id="IPR001810">
    <property type="entry name" value="F-box_dom"/>
</dbReference>
<dbReference type="InterPro" id="IPR013187">
    <property type="entry name" value="F-box-assoc_dom_typ3"/>
</dbReference>